<evidence type="ECO:0000313" key="4">
    <source>
        <dbReference type="Proteomes" id="UP000541444"/>
    </source>
</evidence>
<sequence length="573" mass="64788">MGCSSVNEVSTSGWTNESDNEGEVGLEQFPGFLGELVSYPPGSDAFREFCKAKAAIGGKWGNCVEFTGHTWNDSIIWMKGNFLQGDNDEPLDFWFRTLKQSVKSTVERKESLLAKVVEEETELKLVLEGLGLSRKKRVDIFTGLGRHETGEVAKEKRRRAKSSGEKVAEVRPAVVNDLREVEERARLAALHGEEDTSKTVACHMKGIWLGIEEEKSELMKANSELEIELARAKTEAMKEVRQLKASQVVAISQLQVDTIKADTYVEEEDEEEAEAVGVVDGLDGVSRQTVLDSQGDDVELPEGCSEKVVREMSLRINDLESGLARKRETSKALLSAIELERMRQKWVEKDNELRVARENLSTSEAVAKHLQTTLPTKDMEFREIQQRCDDLNERVARLKAEKDQSIVCVKKAKAREYSGGSRTEGHVQKGNVNLWDCQHKLDVALIREKIQEGEIKAKKLLAKKKEELLKGLPAREELNADIGKLRARVVDLEALNLAESMKYIAKLEEDAIYHDKVDAKIIEWKNDYARLKSRLERLKVRFTTMVVPDTSRSDLLRVIIAYFVEEVKRLESE</sequence>
<comment type="caution">
    <text evidence="3">The sequence shown here is derived from an EMBL/GenBank/DDBJ whole genome shotgun (WGS) entry which is preliminary data.</text>
</comment>
<proteinExistence type="predicted"/>
<dbReference type="AlphaFoldDB" id="A0A7J7L2E9"/>
<protein>
    <submittedName>
        <fullName evidence="3">Uncharacterized protein</fullName>
    </submittedName>
</protein>
<feature type="region of interest" description="Disordered" evidence="2">
    <location>
        <begin position="1"/>
        <end position="21"/>
    </location>
</feature>
<feature type="compositionally biased region" description="Polar residues" evidence="2">
    <location>
        <begin position="1"/>
        <end position="17"/>
    </location>
</feature>
<evidence type="ECO:0000313" key="3">
    <source>
        <dbReference type="EMBL" id="KAF6136820.1"/>
    </source>
</evidence>
<keyword evidence="1" id="KW-0175">Coiled coil</keyword>
<dbReference type="EMBL" id="JACGCM010002671">
    <property type="protein sequence ID" value="KAF6136820.1"/>
    <property type="molecule type" value="Genomic_DNA"/>
</dbReference>
<organism evidence="3 4">
    <name type="scientific">Kingdonia uniflora</name>
    <dbReference type="NCBI Taxonomy" id="39325"/>
    <lineage>
        <taxon>Eukaryota</taxon>
        <taxon>Viridiplantae</taxon>
        <taxon>Streptophyta</taxon>
        <taxon>Embryophyta</taxon>
        <taxon>Tracheophyta</taxon>
        <taxon>Spermatophyta</taxon>
        <taxon>Magnoliopsida</taxon>
        <taxon>Ranunculales</taxon>
        <taxon>Circaeasteraceae</taxon>
        <taxon>Kingdonia</taxon>
    </lineage>
</organism>
<keyword evidence="4" id="KW-1185">Reference proteome</keyword>
<gene>
    <name evidence="3" type="ORF">GIB67_030105</name>
</gene>
<accession>A0A7J7L2E9</accession>
<feature type="coiled-coil region" evidence="1">
    <location>
        <begin position="211"/>
        <end position="242"/>
    </location>
</feature>
<evidence type="ECO:0000256" key="2">
    <source>
        <dbReference type="SAM" id="MobiDB-lite"/>
    </source>
</evidence>
<dbReference type="Proteomes" id="UP000541444">
    <property type="component" value="Unassembled WGS sequence"/>
</dbReference>
<evidence type="ECO:0000256" key="1">
    <source>
        <dbReference type="SAM" id="Coils"/>
    </source>
</evidence>
<name>A0A7J7L2E9_9MAGN</name>
<reference evidence="3 4" key="1">
    <citation type="journal article" date="2020" name="IScience">
        <title>Genome Sequencing of the Endangered Kingdonia uniflora (Circaeasteraceae, Ranunculales) Reveals Potential Mechanisms of Evolutionary Specialization.</title>
        <authorList>
            <person name="Sun Y."/>
            <person name="Deng T."/>
            <person name="Zhang A."/>
            <person name="Moore M.J."/>
            <person name="Landis J.B."/>
            <person name="Lin N."/>
            <person name="Zhang H."/>
            <person name="Zhang X."/>
            <person name="Huang J."/>
            <person name="Zhang X."/>
            <person name="Sun H."/>
            <person name="Wang H."/>
        </authorList>
    </citation>
    <scope>NUCLEOTIDE SEQUENCE [LARGE SCALE GENOMIC DNA]</scope>
    <source>
        <strain evidence="3">TB1705</strain>
        <tissue evidence="3">Leaf</tissue>
    </source>
</reference>